<evidence type="ECO:0000313" key="3">
    <source>
        <dbReference type="Proteomes" id="UP000256964"/>
    </source>
</evidence>
<feature type="region of interest" description="Disordered" evidence="1">
    <location>
        <begin position="1"/>
        <end position="24"/>
    </location>
</feature>
<protein>
    <submittedName>
        <fullName evidence="2">Uncharacterized protein</fullName>
    </submittedName>
</protein>
<accession>A0A371D9P5</accession>
<dbReference type="Proteomes" id="UP000256964">
    <property type="component" value="Unassembled WGS sequence"/>
</dbReference>
<dbReference type="AlphaFoldDB" id="A0A371D9P5"/>
<sequence>MRPPIRSRCREGRTAAQEESQRAHAGTLQISRDCLWWSRKAQLVRNHENLYGSPTPVFAPRPGGKLPRSVSTPRPMVLNAKPAHRVPKLAVRSRYAGVGAYEAGSWLNLRPIYDLEEYQRSWRSGQCSFPTHCRCPSKFCASCSQCLTGSSARLLRPCGAMAVDR</sequence>
<organism evidence="2 3">
    <name type="scientific">Lentinus brumalis</name>
    <dbReference type="NCBI Taxonomy" id="2498619"/>
    <lineage>
        <taxon>Eukaryota</taxon>
        <taxon>Fungi</taxon>
        <taxon>Dikarya</taxon>
        <taxon>Basidiomycota</taxon>
        <taxon>Agaricomycotina</taxon>
        <taxon>Agaricomycetes</taxon>
        <taxon>Polyporales</taxon>
        <taxon>Polyporaceae</taxon>
        <taxon>Lentinus</taxon>
    </lineage>
</organism>
<evidence type="ECO:0000313" key="2">
    <source>
        <dbReference type="EMBL" id="RDX49249.1"/>
    </source>
</evidence>
<evidence type="ECO:0000256" key="1">
    <source>
        <dbReference type="SAM" id="MobiDB-lite"/>
    </source>
</evidence>
<proteinExistence type="predicted"/>
<dbReference type="EMBL" id="KZ857406">
    <property type="protein sequence ID" value="RDX49249.1"/>
    <property type="molecule type" value="Genomic_DNA"/>
</dbReference>
<reference evidence="2 3" key="1">
    <citation type="journal article" date="2018" name="Biotechnol. Biofuels">
        <title>Integrative visual omics of the white-rot fungus Polyporus brumalis exposes the biotechnological potential of its oxidative enzymes for delignifying raw plant biomass.</title>
        <authorList>
            <person name="Miyauchi S."/>
            <person name="Rancon A."/>
            <person name="Drula E."/>
            <person name="Hage H."/>
            <person name="Chaduli D."/>
            <person name="Favel A."/>
            <person name="Grisel S."/>
            <person name="Henrissat B."/>
            <person name="Herpoel-Gimbert I."/>
            <person name="Ruiz-Duenas F.J."/>
            <person name="Chevret D."/>
            <person name="Hainaut M."/>
            <person name="Lin J."/>
            <person name="Wang M."/>
            <person name="Pangilinan J."/>
            <person name="Lipzen A."/>
            <person name="Lesage-Meessen L."/>
            <person name="Navarro D."/>
            <person name="Riley R."/>
            <person name="Grigoriev I.V."/>
            <person name="Zhou S."/>
            <person name="Raouche S."/>
            <person name="Rosso M.N."/>
        </authorList>
    </citation>
    <scope>NUCLEOTIDE SEQUENCE [LARGE SCALE GENOMIC DNA]</scope>
    <source>
        <strain evidence="2 3">BRFM 1820</strain>
    </source>
</reference>
<feature type="region of interest" description="Disordered" evidence="1">
    <location>
        <begin position="55"/>
        <end position="74"/>
    </location>
</feature>
<keyword evidence="3" id="KW-1185">Reference proteome</keyword>
<gene>
    <name evidence="2" type="ORF">OH76DRAFT_542703</name>
</gene>
<name>A0A371D9P5_9APHY</name>